<accession>A0A841QIZ6</accession>
<keyword evidence="2" id="KW-1185">Reference proteome</keyword>
<reference evidence="1 2" key="1">
    <citation type="submission" date="2020-08" db="EMBL/GenBank/DDBJ databases">
        <title>Genomic Encyclopedia of Type Strains, Phase IV (KMG-IV): sequencing the most valuable type-strain genomes for metagenomic binning, comparative biology and taxonomic classification.</title>
        <authorList>
            <person name="Goeker M."/>
        </authorList>
    </citation>
    <scope>NUCLEOTIDE SEQUENCE [LARGE SCALE GENOMIC DNA]</scope>
    <source>
        <strain evidence="1 2">DSM 4491</strain>
    </source>
</reference>
<evidence type="ECO:0000313" key="1">
    <source>
        <dbReference type="EMBL" id="MBB6458396.1"/>
    </source>
</evidence>
<sequence>MDPVIKLIVQARVMFLFDEPEIGKLVTQLKPREVDDDICVETDGKSLFYNRENIKQATRDELMDRMRVLAPFVEVEPHEK</sequence>
<gene>
    <name evidence="1" type="ORF">HNR55_003003</name>
</gene>
<proteinExistence type="predicted"/>
<dbReference type="RefSeq" id="WP_166116578.1">
    <property type="nucleotide sequence ID" value="NZ_BAABDB010000030.1"/>
</dbReference>
<dbReference type="Proteomes" id="UP000578000">
    <property type="component" value="Unassembled WGS sequence"/>
</dbReference>
<evidence type="ECO:0000313" key="2">
    <source>
        <dbReference type="Proteomes" id="UP000578000"/>
    </source>
</evidence>
<dbReference type="EMBL" id="JACHIE010000019">
    <property type="protein sequence ID" value="MBB6458396.1"/>
    <property type="molecule type" value="Genomic_DNA"/>
</dbReference>
<dbReference type="AlphaFoldDB" id="A0A841QIZ6"/>
<organism evidence="1 2">
    <name type="scientific">Acetobacter lovaniensis</name>
    <dbReference type="NCBI Taxonomy" id="104100"/>
    <lineage>
        <taxon>Bacteria</taxon>
        <taxon>Pseudomonadati</taxon>
        <taxon>Pseudomonadota</taxon>
        <taxon>Alphaproteobacteria</taxon>
        <taxon>Acetobacterales</taxon>
        <taxon>Acetobacteraceae</taxon>
        <taxon>Acetobacter</taxon>
    </lineage>
</organism>
<comment type="caution">
    <text evidence="1">The sequence shown here is derived from an EMBL/GenBank/DDBJ whole genome shotgun (WGS) entry which is preliminary data.</text>
</comment>
<name>A0A841QIZ6_9PROT</name>
<protein>
    <submittedName>
        <fullName evidence="1">Uncharacterized protein</fullName>
    </submittedName>
</protein>